<evidence type="ECO:0000313" key="4">
    <source>
        <dbReference type="Proteomes" id="UP000197138"/>
    </source>
</evidence>
<reference evidence="3 5" key="3">
    <citation type="submission" date="2017-11" db="EMBL/GenBank/DDBJ databases">
        <title>De-novo sequencing of pomegranate (Punica granatum L.) genome.</title>
        <authorList>
            <person name="Akparov Z."/>
            <person name="Amiraslanov A."/>
            <person name="Hajiyeva S."/>
            <person name="Abbasov M."/>
            <person name="Kaur K."/>
            <person name="Hamwieh A."/>
            <person name="Solovyev V."/>
            <person name="Salamov A."/>
            <person name="Braich B."/>
            <person name="Kosarev P."/>
            <person name="Mahmoud A."/>
            <person name="Hajiyev E."/>
            <person name="Babayeva S."/>
            <person name="Izzatullayeva V."/>
            <person name="Mammadov A."/>
            <person name="Mammadov A."/>
            <person name="Sharifova S."/>
            <person name="Ojaghi J."/>
            <person name="Eynullazada K."/>
            <person name="Bayramov B."/>
            <person name="Abdulazimova A."/>
            <person name="Shahmuradov I."/>
        </authorList>
    </citation>
    <scope>NUCLEOTIDE SEQUENCE [LARGE SCALE GENOMIC DNA]</scope>
    <source>
        <strain evidence="3">AG2017</strain>
        <strain evidence="5">cv. AG2017</strain>
        <tissue evidence="3">Leaf</tissue>
    </source>
</reference>
<evidence type="ECO:0000313" key="2">
    <source>
        <dbReference type="EMBL" id="OWM83821.1"/>
    </source>
</evidence>
<dbReference type="AlphaFoldDB" id="A0A218XH77"/>
<accession>A0A218XH77</accession>
<reference evidence="2" key="2">
    <citation type="submission" date="2017-06" db="EMBL/GenBank/DDBJ databases">
        <title>The pomegranate genome and the genomics of punicalagin biosynthesis.</title>
        <authorList>
            <person name="Xu C."/>
        </authorList>
    </citation>
    <scope>NUCLEOTIDE SEQUENCE [LARGE SCALE GENOMIC DNA]</scope>
    <source>
        <tissue evidence="2">Fresh leaf</tissue>
    </source>
</reference>
<evidence type="ECO:0000313" key="3">
    <source>
        <dbReference type="EMBL" id="PKI33836.1"/>
    </source>
</evidence>
<sequence>MGKGLSPNSSKKKKRKVACFVESNTVMKEDMTVYGSSTKGKRKVSGSVASQGAANPTMNIGDIVLNPLTKRNRKVMCSLESEDIDNRKSGTNPKCGSLTFASIDSSSSLPNIKDK</sequence>
<gene>
    <name evidence="2" type="ORF">CDL15_Pgr004252</name>
    <name evidence="3" type="ORF">CRG98_045776</name>
</gene>
<name>A0A218XH77_PUNGR</name>
<feature type="region of interest" description="Disordered" evidence="1">
    <location>
        <begin position="84"/>
        <end position="115"/>
    </location>
</feature>
<organism evidence="2 4">
    <name type="scientific">Punica granatum</name>
    <name type="common">Pomegranate</name>
    <dbReference type="NCBI Taxonomy" id="22663"/>
    <lineage>
        <taxon>Eukaryota</taxon>
        <taxon>Viridiplantae</taxon>
        <taxon>Streptophyta</taxon>
        <taxon>Embryophyta</taxon>
        <taxon>Tracheophyta</taxon>
        <taxon>Spermatophyta</taxon>
        <taxon>Magnoliopsida</taxon>
        <taxon>eudicotyledons</taxon>
        <taxon>Gunneridae</taxon>
        <taxon>Pentapetalae</taxon>
        <taxon>rosids</taxon>
        <taxon>malvids</taxon>
        <taxon>Myrtales</taxon>
        <taxon>Lythraceae</taxon>
        <taxon>Punica</taxon>
    </lineage>
</organism>
<feature type="compositionally biased region" description="Polar residues" evidence="1">
    <location>
        <begin position="89"/>
        <end position="115"/>
    </location>
</feature>
<dbReference type="EMBL" id="MTKT01001810">
    <property type="protein sequence ID" value="OWM83821.1"/>
    <property type="molecule type" value="Genomic_DNA"/>
</dbReference>
<dbReference type="Proteomes" id="UP000233551">
    <property type="component" value="Unassembled WGS sequence"/>
</dbReference>
<evidence type="ECO:0000256" key="1">
    <source>
        <dbReference type="SAM" id="MobiDB-lite"/>
    </source>
</evidence>
<evidence type="ECO:0000313" key="5">
    <source>
        <dbReference type="Proteomes" id="UP000233551"/>
    </source>
</evidence>
<feature type="region of interest" description="Disordered" evidence="1">
    <location>
        <begin position="34"/>
        <end position="55"/>
    </location>
</feature>
<dbReference type="EMBL" id="PGOL01006286">
    <property type="protein sequence ID" value="PKI33836.1"/>
    <property type="molecule type" value="Genomic_DNA"/>
</dbReference>
<reference evidence="4" key="1">
    <citation type="journal article" date="2017" name="Plant J.">
        <title>The pomegranate (Punica granatum L.) genome and the genomics of punicalagin biosynthesis.</title>
        <authorList>
            <person name="Qin G."/>
            <person name="Xu C."/>
            <person name="Ming R."/>
            <person name="Tang H."/>
            <person name="Guyot R."/>
            <person name="Kramer E.M."/>
            <person name="Hu Y."/>
            <person name="Yi X."/>
            <person name="Qi Y."/>
            <person name="Xu X."/>
            <person name="Gao Z."/>
            <person name="Pan H."/>
            <person name="Jian J."/>
            <person name="Tian Y."/>
            <person name="Yue Z."/>
            <person name="Xu Y."/>
        </authorList>
    </citation>
    <scope>NUCLEOTIDE SEQUENCE [LARGE SCALE GENOMIC DNA]</scope>
    <source>
        <strain evidence="4">cv. Dabenzi</strain>
    </source>
</reference>
<protein>
    <submittedName>
        <fullName evidence="2">Uncharacterized protein</fullName>
    </submittedName>
</protein>
<keyword evidence="5" id="KW-1185">Reference proteome</keyword>
<dbReference type="Proteomes" id="UP000197138">
    <property type="component" value="Unassembled WGS sequence"/>
</dbReference>
<comment type="caution">
    <text evidence="2">The sequence shown here is derived from an EMBL/GenBank/DDBJ whole genome shotgun (WGS) entry which is preliminary data.</text>
</comment>
<proteinExistence type="predicted"/>